<dbReference type="InterPro" id="IPR003307">
    <property type="entry name" value="W2_domain"/>
</dbReference>
<dbReference type="InterPro" id="IPR043510">
    <property type="entry name" value="W2_5MP1/2"/>
</dbReference>
<dbReference type="PANTHER" id="PTHR14208">
    <property type="entry name" value="BASIC LEUCINE ZIPPER AND W2 DOMAIN-CONTAINING PROTEIN"/>
    <property type="match status" value="1"/>
</dbReference>
<proteinExistence type="inferred from homology"/>
<evidence type="ECO:0000313" key="3">
    <source>
        <dbReference type="EMBL" id="CAG5056828.1"/>
    </source>
</evidence>
<comment type="caution">
    <text evidence="3">The sequence shown here is derived from an EMBL/GenBank/DDBJ whole genome shotgun (WGS) entry which is preliminary data.</text>
</comment>
<dbReference type="GO" id="GO:0006417">
    <property type="term" value="P:regulation of translation"/>
    <property type="evidence" value="ECO:0007669"/>
    <property type="project" value="UniProtKB-ARBA"/>
</dbReference>
<reference evidence="3" key="1">
    <citation type="submission" date="2021-04" db="EMBL/GenBank/DDBJ databases">
        <authorList>
            <person name="Tunstrom K."/>
        </authorList>
    </citation>
    <scope>NUCLEOTIDE SEQUENCE</scope>
</reference>
<evidence type="ECO:0000256" key="1">
    <source>
        <dbReference type="ARBA" id="ARBA00008151"/>
    </source>
</evidence>
<dbReference type="PROSITE" id="PS51363">
    <property type="entry name" value="W2"/>
    <property type="match status" value="1"/>
</dbReference>
<evidence type="ECO:0000313" key="4">
    <source>
        <dbReference type="Proteomes" id="UP000691718"/>
    </source>
</evidence>
<dbReference type="EMBL" id="CAJQZP010001616">
    <property type="protein sequence ID" value="CAG5056828.1"/>
    <property type="molecule type" value="Genomic_DNA"/>
</dbReference>
<dbReference type="Proteomes" id="UP000691718">
    <property type="component" value="Unassembled WGS sequence"/>
</dbReference>
<dbReference type="SMART" id="SM00515">
    <property type="entry name" value="eIF5C"/>
    <property type="match status" value="1"/>
</dbReference>
<dbReference type="GO" id="GO:0005737">
    <property type="term" value="C:cytoplasm"/>
    <property type="evidence" value="ECO:0007669"/>
    <property type="project" value="UniProtKB-ARBA"/>
</dbReference>
<name>A0A8S3Y7C2_PARAO</name>
<comment type="similarity">
    <text evidence="1">Belongs to the BZW family.</text>
</comment>
<protein>
    <submittedName>
        <fullName evidence="3">(apollo) hypothetical protein</fullName>
    </submittedName>
</protein>
<dbReference type="Pfam" id="PF02020">
    <property type="entry name" value="W2"/>
    <property type="match status" value="1"/>
</dbReference>
<keyword evidence="4" id="KW-1185">Reference proteome</keyword>
<dbReference type="InterPro" id="IPR057397">
    <property type="entry name" value="HEAT_5MP1_2"/>
</dbReference>
<dbReference type="AlphaFoldDB" id="A0A8S3Y7C2"/>
<sequence length="484" mass="55721">MQQNIQIDIRDLKYRKSGDSIHVVFSSRGNRDRCSLSFFSEQAQSERTRKRSKRLLRNLSLPIYCMSQKVEKPVLSGQRIKTRKRDEKEKYDPNGFRDALVQGLERAGGDLEAAYKFLDAAGSKLDYRRYGEVIFDVLIAGGLLLPGGSVSMDGETPKTNTCIFEASEDMETMRNFEQVFVKLMRRYKYLEKMFEEEMKKVLVYLKGFEPQQRIKLARMTALWIGNGCVPPSVLLVLVNEHLLKDNLALDFVLEVFATVKQERGVTSLVTALKKGQLEGRLLEFLPLNRRSEEVLASSFASRGLAELLRLHRAQASQEARRELTQALLDELADEKPVRDLIQELRDMAQKHSIPDHEVVAIIWQCVMSRGEWNKKEELLAEQAAKHLRNYTPLLAAFAQSAKAEIALLTKVQEYCYENMSFMRAFSKLVLMLYKTNVLSEEVILKWYRDPNSSKGKVMFLDQMKKFVEWLQSAEEESESGEDED</sequence>
<dbReference type="InterPro" id="IPR051245">
    <property type="entry name" value="eIF5-mimic_regulator"/>
</dbReference>
<dbReference type="Pfam" id="PF25504">
    <property type="entry name" value="HEAT_5MP1_2"/>
    <property type="match status" value="1"/>
</dbReference>
<dbReference type="OrthoDB" id="1727522at2759"/>
<dbReference type="FunFam" id="1.25.40.180:FF:000006">
    <property type="entry name" value="Basic leucine zipper and W2 domain-containing protein 1"/>
    <property type="match status" value="1"/>
</dbReference>
<accession>A0A8S3Y7C2</accession>
<gene>
    <name evidence="3" type="ORF">PAPOLLO_LOCUS26925</name>
</gene>
<dbReference type="GO" id="GO:0016020">
    <property type="term" value="C:membrane"/>
    <property type="evidence" value="ECO:0007669"/>
    <property type="project" value="TreeGrafter"/>
</dbReference>
<feature type="domain" description="W2" evidence="2">
    <location>
        <begin position="314"/>
        <end position="480"/>
    </location>
</feature>
<evidence type="ECO:0000259" key="2">
    <source>
        <dbReference type="PROSITE" id="PS51363"/>
    </source>
</evidence>
<dbReference type="CDD" id="cd11560">
    <property type="entry name" value="W2_eIF5C_like"/>
    <property type="match status" value="1"/>
</dbReference>
<organism evidence="3 4">
    <name type="scientific">Parnassius apollo</name>
    <name type="common">Apollo butterfly</name>
    <name type="synonym">Papilio apollo</name>
    <dbReference type="NCBI Taxonomy" id="110799"/>
    <lineage>
        <taxon>Eukaryota</taxon>
        <taxon>Metazoa</taxon>
        <taxon>Ecdysozoa</taxon>
        <taxon>Arthropoda</taxon>
        <taxon>Hexapoda</taxon>
        <taxon>Insecta</taxon>
        <taxon>Pterygota</taxon>
        <taxon>Neoptera</taxon>
        <taxon>Endopterygota</taxon>
        <taxon>Lepidoptera</taxon>
        <taxon>Glossata</taxon>
        <taxon>Ditrysia</taxon>
        <taxon>Papilionoidea</taxon>
        <taxon>Papilionidae</taxon>
        <taxon>Parnassiinae</taxon>
        <taxon>Parnassini</taxon>
        <taxon>Parnassius</taxon>
        <taxon>Parnassius</taxon>
    </lineage>
</organism>
<dbReference type="PANTHER" id="PTHR14208:SF2">
    <property type="entry name" value="PROTEIN KRASAVIETZ"/>
    <property type="match status" value="1"/>
</dbReference>